<dbReference type="OrthoDB" id="194443at2759"/>
<organism evidence="2 3">
    <name type="scientific">Phialocephala subalpina</name>
    <dbReference type="NCBI Taxonomy" id="576137"/>
    <lineage>
        <taxon>Eukaryota</taxon>
        <taxon>Fungi</taxon>
        <taxon>Dikarya</taxon>
        <taxon>Ascomycota</taxon>
        <taxon>Pezizomycotina</taxon>
        <taxon>Leotiomycetes</taxon>
        <taxon>Helotiales</taxon>
        <taxon>Mollisiaceae</taxon>
        <taxon>Phialocephala</taxon>
        <taxon>Phialocephala fortinii species complex</taxon>
    </lineage>
</organism>
<protein>
    <recommendedName>
        <fullName evidence="4">BTB domain-containing protein</fullName>
    </recommendedName>
</protein>
<evidence type="ECO:0000313" key="2">
    <source>
        <dbReference type="EMBL" id="CZR51134.1"/>
    </source>
</evidence>
<feature type="region of interest" description="Disordered" evidence="1">
    <location>
        <begin position="560"/>
        <end position="584"/>
    </location>
</feature>
<dbReference type="EMBL" id="FJOG01000001">
    <property type="protein sequence ID" value="CZR51134.1"/>
    <property type="molecule type" value="Genomic_DNA"/>
</dbReference>
<name>A0A1L7WEF3_9HELO</name>
<proteinExistence type="predicted"/>
<gene>
    <name evidence="2" type="ORF">PAC_01009</name>
</gene>
<evidence type="ECO:0000256" key="1">
    <source>
        <dbReference type="SAM" id="MobiDB-lite"/>
    </source>
</evidence>
<accession>A0A1L7WEF3</accession>
<dbReference type="AlphaFoldDB" id="A0A1L7WEF3"/>
<dbReference type="Proteomes" id="UP000184330">
    <property type="component" value="Unassembled WGS sequence"/>
</dbReference>
<reference evidence="2 3" key="1">
    <citation type="submission" date="2016-03" db="EMBL/GenBank/DDBJ databases">
        <authorList>
            <person name="Ploux O."/>
        </authorList>
    </citation>
    <scope>NUCLEOTIDE SEQUENCE [LARGE SCALE GENOMIC DNA]</scope>
    <source>
        <strain evidence="2 3">UAMH 11012</strain>
    </source>
</reference>
<evidence type="ECO:0000313" key="3">
    <source>
        <dbReference type="Proteomes" id="UP000184330"/>
    </source>
</evidence>
<dbReference type="STRING" id="576137.A0A1L7WEF3"/>
<keyword evidence="3" id="KW-1185">Reference proteome</keyword>
<sequence length="739" mass="82313">MAVPRDLSYADEVITLLLKPPSSHLQDQTFTIHKRHACRYSPILDKAFNLDQKTRFTIKDSTPLAVNLLREWLYMQEINLHIHHGQSACKNHDLEDHLKAKACKEEVGTLIELWLVAGRLQIFKLQNRAMGCMLKVARKCASTFGVFYMRVYAKTQPGSVLREFMVRLSAWNEDFHEFETRPHLFPPAMLRDLATTYRKALPEVVAAARRRDMQRNHHELMVKETAIDPDAMREMGLDEMLHKYPRRELSLEAVGWSMPAGSQQTDLKAWEELITRRSPSKATRASTPAAVSNLPEEDLLGLWGSPSKEDRKIKEELEEVEENIATPKASLFVGLSLDRMETKANTWEYDTPLPTPTPQAMDLNEPKTSHWEIDTPASVPDSPASASVKNEDNYLAGGLAASLKKTRESKDIDNDIDPATSQALFSQSTSANGVTLDFHRISKTYVDVPAPVGLLIDIDQPDGWTNIVTSKVHDVLEATRKSSGGTKEAADKSLGNGVVASEKVKVIDVKSAAPVTPALNSAKLAEEKILGNWLSASEKAKSDKENKIIVVKPAAPASPAIHSVRPVGNWQSSSELGKENKKKEVDDRSTVMITQAIQFRKSTEEKILGSWLSSSEKEKKKVMEVAQAKLTPQAMHFSQPVDEKWMGYWGPAGKNFQKQVDAALDLPTATTPALPAPTPAMNTPVFESEDDLLGLATIDQLSSRCERGCGDLCWQQFSREWATRFETEVMMCTGSSNDE</sequence>
<dbReference type="InterPro" id="IPR011333">
    <property type="entry name" value="SKP1/BTB/POZ_sf"/>
</dbReference>
<evidence type="ECO:0008006" key="4">
    <source>
        <dbReference type="Google" id="ProtNLM"/>
    </source>
</evidence>
<dbReference type="Gene3D" id="3.30.710.10">
    <property type="entry name" value="Potassium Channel Kv1.1, Chain A"/>
    <property type="match status" value="1"/>
</dbReference>